<evidence type="ECO:0000313" key="2">
    <source>
        <dbReference type="WBParaSite" id="nRc.2.0.1.t26571-RA"/>
    </source>
</evidence>
<organism evidence="1 2">
    <name type="scientific">Romanomermis culicivorax</name>
    <name type="common">Nematode worm</name>
    <dbReference type="NCBI Taxonomy" id="13658"/>
    <lineage>
        <taxon>Eukaryota</taxon>
        <taxon>Metazoa</taxon>
        <taxon>Ecdysozoa</taxon>
        <taxon>Nematoda</taxon>
        <taxon>Enoplea</taxon>
        <taxon>Dorylaimia</taxon>
        <taxon>Mermithida</taxon>
        <taxon>Mermithoidea</taxon>
        <taxon>Mermithidae</taxon>
        <taxon>Romanomermis</taxon>
    </lineage>
</organism>
<dbReference type="AlphaFoldDB" id="A0A915JKK8"/>
<protein>
    <submittedName>
        <fullName evidence="2">Uncharacterized protein</fullName>
    </submittedName>
</protein>
<keyword evidence="1" id="KW-1185">Reference proteome</keyword>
<accession>A0A915JKK8</accession>
<proteinExistence type="predicted"/>
<evidence type="ECO:0000313" key="1">
    <source>
        <dbReference type="Proteomes" id="UP000887565"/>
    </source>
</evidence>
<dbReference type="Proteomes" id="UP000887565">
    <property type="component" value="Unplaced"/>
</dbReference>
<name>A0A915JKK8_ROMCU</name>
<reference evidence="2" key="1">
    <citation type="submission" date="2022-11" db="UniProtKB">
        <authorList>
            <consortium name="WormBaseParasite"/>
        </authorList>
    </citation>
    <scope>IDENTIFICATION</scope>
</reference>
<sequence length="63" mass="7189">MRLANSRGNCVANRVKNHDEAYILQQKSGYKGTSLTISDFPIMQAICLKKLNNERLPNILRNQ</sequence>
<dbReference type="WBParaSite" id="nRc.2.0.1.t26571-RA">
    <property type="protein sequence ID" value="nRc.2.0.1.t26571-RA"/>
    <property type="gene ID" value="nRc.2.0.1.g26571"/>
</dbReference>